<feature type="compositionally biased region" description="Basic and acidic residues" evidence="2">
    <location>
        <begin position="290"/>
        <end position="302"/>
    </location>
</feature>
<feature type="compositionally biased region" description="Polar residues" evidence="2">
    <location>
        <begin position="46"/>
        <end position="55"/>
    </location>
</feature>
<organism evidence="3 4">
    <name type="scientific">Botrytis galanthina</name>
    <dbReference type="NCBI Taxonomy" id="278940"/>
    <lineage>
        <taxon>Eukaryota</taxon>
        <taxon>Fungi</taxon>
        <taxon>Dikarya</taxon>
        <taxon>Ascomycota</taxon>
        <taxon>Pezizomycotina</taxon>
        <taxon>Leotiomycetes</taxon>
        <taxon>Helotiales</taxon>
        <taxon>Sclerotiniaceae</taxon>
        <taxon>Botrytis</taxon>
    </lineage>
</organism>
<keyword evidence="4" id="KW-1185">Reference proteome</keyword>
<evidence type="ECO:0000313" key="3">
    <source>
        <dbReference type="EMBL" id="THV50835.1"/>
    </source>
</evidence>
<protein>
    <submittedName>
        <fullName evidence="3">Uncharacterized protein</fullName>
    </submittedName>
</protein>
<accession>A0A4S8R3Y3</accession>
<dbReference type="OrthoDB" id="3553523at2759"/>
<feature type="compositionally biased region" description="Polar residues" evidence="2">
    <location>
        <begin position="303"/>
        <end position="324"/>
    </location>
</feature>
<dbReference type="EMBL" id="PQXL01000134">
    <property type="protein sequence ID" value="THV50835.1"/>
    <property type="molecule type" value="Genomic_DNA"/>
</dbReference>
<evidence type="ECO:0000313" key="4">
    <source>
        <dbReference type="Proteomes" id="UP000308671"/>
    </source>
</evidence>
<dbReference type="Proteomes" id="UP000308671">
    <property type="component" value="Unassembled WGS sequence"/>
</dbReference>
<feature type="region of interest" description="Disordered" evidence="2">
    <location>
        <begin position="1"/>
        <end position="55"/>
    </location>
</feature>
<evidence type="ECO:0000256" key="2">
    <source>
        <dbReference type="SAM" id="MobiDB-lite"/>
    </source>
</evidence>
<comment type="caution">
    <text evidence="3">The sequence shown here is derived from an EMBL/GenBank/DDBJ whole genome shotgun (WGS) entry which is preliminary data.</text>
</comment>
<feature type="compositionally biased region" description="Polar residues" evidence="2">
    <location>
        <begin position="28"/>
        <end position="39"/>
    </location>
</feature>
<dbReference type="AlphaFoldDB" id="A0A4S8R3Y3"/>
<evidence type="ECO:0000256" key="1">
    <source>
        <dbReference type="SAM" id="Coils"/>
    </source>
</evidence>
<proteinExistence type="predicted"/>
<sequence>MPHVVSQMQPRERPQQPSNSKRAMIKNAVSQDNLRPSTTPRRRNANGPTPTLSLLVTPQGAWNYTPGRQHSKQFSPDRMTPISAVDSVFELSSAATNASPNSATSSFIAELEDTSPGAVKPQKINMDPKSPLSPTRSLHAATAIDAINDFEAENKRLLERAITAESAAKLLEEQNIDLRRKVNYCMEQHRPKTAPGQRTSQDLRKRNTAYSTTPLSAFNTMMDHVEAKYLPLPINDTPTPLPRRKSSFPPESLVSHQGELTPNRFGPSGFIPSRRPPPIPESKKVPSSKDQTRRRDTLKKNDVSTPKTTRSNSRMTKISLSDATLRSKPLPWAPSAIPGMVEIGSTYEDAAPTSQLRPKKSFAKFFRKAKKWDNS</sequence>
<gene>
    <name evidence="3" type="ORF">BGAL_0134g00170</name>
</gene>
<feature type="region of interest" description="Disordered" evidence="2">
    <location>
        <begin position="236"/>
        <end position="332"/>
    </location>
</feature>
<name>A0A4S8R3Y3_9HELO</name>
<feature type="coiled-coil region" evidence="1">
    <location>
        <begin position="140"/>
        <end position="181"/>
    </location>
</feature>
<keyword evidence="1" id="KW-0175">Coiled coil</keyword>
<reference evidence="3 4" key="1">
    <citation type="submission" date="2017-12" db="EMBL/GenBank/DDBJ databases">
        <title>Comparative genomics of Botrytis spp.</title>
        <authorList>
            <person name="Valero-Jimenez C.A."/>
            <person name="Tapia P."/>
            <person name="Veloso J."/>
            <person name="Silva-Moreno E."/>
            <person name="Staats M."/>
            <person name="Valdes J.H."/>
            <person name="Van Kan J.A.L."/>
        </authorList>
    </citation>
    <scope>NUCLEOTIDE SEQUENCE [LARGE SCALE GENOMIC DNA]</scope>
    <source>
        <strain evidence="3 4">MUCL435</strain>
    </source>
</reference>